<dbReference type="Gene3D" id="1.10.260.40">
    <property type="entry name" value="lambda repressor-like DNA-binding domains"/>
    <property type="match status" value="1"/>
</dbReference>
<dbReference type="InterPro" id="IPR001387">
    <property type="entry name" value="Cro/C1-type_HTH"/>
</dbReference>
<evidence type="ECO:0000313" key="2">
    <source>
        <dbReference type="EMBL" id="GAA4419621.1"/>
    </source>
</evidence>
<dbReference type="RefSeq" id="WP_345061041.1">
    <property type="nucleotide sequence ID" value="NZ_BAABEX010000005.1"/>
</dbReference>
<evidence type="ECO:0000313" key="3">
    <source>
        <dbReference type="Proteomes" id="UP001501788"/>
    </source>
</evidence>
<dbReference type="EMBL" id="BAABEX010000005">
    <property type="protein sequence ID" value="GAA4419621.1"/>
    <property type="molecule type" value="Genomic_DNA"/>
</dbReference>
<dbReference type="Proteomes" id="UP001501788">
    <property type="component" value="Unassembled WGS sequence"/>
</dbReference>
<dbReference type="Pfam" id="PF17765">
    <property type="entry name" value="MLTR_LBD"/>
    <property type="match status" value="1"/>
</dbReference>
<feature type="domain" description="HTH cro/C1-type" evidence="1">
    <location>
        <begin position="25"/>
        <end position="79"/>
    </location>
</feature>
<reference evidence="3" key="1">
    <citation type="journal article" date="2019" name="Int. J. Syst. Evol. Microbiol.">
        <title>The Global Catalogue of Microorganisms (GCM) 10K type strain sequencing project: providing services to taxonomists for standard genome sequencing and annotation.</title>
        <authorList>
            <consortium name="The Broad Institute Genomics Platform"/>
            <consortium name="The Broad Institute Genome Sequencing Center for Infectious Disease"/>
            <person name="Wu L."/>
            <person name="Ma J."/>
        </authorList>
    </citation>
    <scope>NUCLEOTIDE SEQUENCE [LARGE SCALE GENOMIC DNA]</scope>
    <source>
        <strain evidence="3">JCM 31890</strain>
    </source>
</reference>
<protein>
    <submittedName>
        <fullName evidence="2">Helix-turn-helix transcriptional regulator</fullName>
    </submittedName>
</protein>
<sequence length="285" mass="31677">MSTDTQPHSPAFAPAARRVSVGDHLRLWRQRRRLSQQELAHDAALSPRHLSCVETGKASPSRELVLRLCERLAVPLRERNAWLVAAGFAPMYREQPLDDPSLHAARQAVQHLLDRHAPWPAVAFDRHWNLVLANRMVQPLLAGVDAALLQPPVNLLRVSLHPLGLAPRIVNLNQWREHLFARLQQQLQHSFDAALQALLAELQAYPGQTPEKAQRLDGEHPGVLMPFLVESPWGVLNLISTTTVFGSPTDITLQELALETFFPGDEATAQVLQTLAAETAPPPRA</sequence>
<dbReference type="SUPFAM" id="SSF47413">
    <property type="entry name" value="lambda repressor-like DNA-binding domains"/>
    <property type="match status" value="1"/>
</dbReference>
<dbReference type="Pfam" id="PF13560">
    <property type="entry name" value="HTH_31"/>
    <property type="match status" value="1"/>
</dbReference>
<accession>A0ABP8KZ73</accession>
<dbReference type="InterPro" id="IPR041413">
    <property type="entry name" value="MLTR_LBD"/>
</dbReference>
<dbReference type="PROSITE" id="PS50943">
    <property type="entry name" value="HTH_CROC1"/>
    <property type="match status" value="1"/>
</dbReference>
<proteinExistence type="predicted"/>
<evidence type="ECO:0000259" key="1">
    <source>
        <dbReference type="PROSITE" id="PS50943"/>
    </source>
</evidence>
<dbReference type="PANTHER" id="PTHR35010:SF4">
    <property type="entry name" value="BLL5781 PROTEIN"/>
    <property type="match status" value="1"/>
</dbReference>
<dbReference type="InterPro" id="IPR010982">
    <property type="entry name" value="Lambda_DNA-bd_dom_sf"/>
</dbReference>
<comment type="caution">
    <text evidence="2">The sequence shown here is derived from an EMBL/GenBank/DDBJ whole genome shotgun (WGS) entry which is preliminary data.</text>
</comment>
<dbReference type="CDD" id="cd00093">
    <property type="entry name" value="HTH_XRE"/>
    <property type="match status" value="1"/>
</dbReference>
<name>A0ABP8KZ73_9BURK</name>
<gene>
    <name evidence="2" type="ORF">GCM10023090_06190</name>
</gene>
<dbReference type="PANTHER" id="PTHR35010">
    <property type="entry name" value="BLL4672 PROTEIN-RELATED"/>
    <property type="match status" value="1"/>
</dbReference>
<organism evidence="2 3">
    <name type="scientific">Acidovorax lacteus</name>
    <dbReference type="NCBI Taxonomy" id="1924988"/>
    <lineage>
        <taxon>Bacteria</taxon>
        <taxon>Pseudomonadati</taxon>
        <taxon>Pseudomonadota</taxon>
        <taxon>Betaproteobacteria</taxon>
        <taxon>Burkholderiales</taxon>
        <taxon>Comamonadaceae</taxon>
        <taxon>Acidovorax</taxon>
    </lineage>
</organism>
<dbReference type="SMART" id="SM00530">
    <property type="entry name" value="HTH_XRE"/>
    <property type="match status" value="1"/>
</dbReference>
<dbReference type="Gene3D" id="3.30.450.180">
    <property type="match status" value="1"/>
</dbReference>
<keyword evidence="3" id="KW-1185">Reference proteome</keyword>